<sequence>MECNNSCSQHSKYQRQLASHSIRPPQYNEPPDRNVRGPTSPKRTKCKASPDQQTTPTANRPPKRTADISDSPTTRDPMPNWDEDTDVGEEEENADGSDGYCYNGRDDPFDPVPTHDRQRTISKLLDELHGSLEYAIDTYVKLPKGTVIPECTKNIISKFYRRVVQPSNTNMEEMMRKLSKDVEDLKRATISPLFSLSPSSQTTQRRPNGDKSLATSNHATGPLFRSQPKKLTQDASAVALQACQVDDPMTRHHLSPLIIQPSNPPPPPDQRPSGKKIVGDFDTALELLTNVTVIAVGLNDKGNCVVIVHCKGSPSLGAPPLLAGVGGVGRVMHYSAL</sequence>
<feature type="region of interest" description="Disordered" evidence="1">
    <location>
        <begin position="1"/>
        <end position="114"/>
    </location>
</feature>
<protein>
    <submittedName>
        <fullName evidence="2">Uncharacterized protein</fullName>
    </submittedName>
</protein>
<dbReference type="AlphaFoldDB" id="A0A0C9WAF2"/>
<evidence type="ECO:0000256" key="1">
    <source>
        <dbReference type="SAM" id="MobiDB-lite"/>
    </source>
</evidence>
<dbReference type="EMBL" id="KN839872">
    <property type="protein sequence ID" value="KIJ60461.1"/>
    <property type="molecule type" value="Genomic_DNA"/>
</dbReference>
<evidence type="ECO:0000313" key="3">
    <source>
        <dbReference type="Proteomes" id="UP000053820"/>
    </source>
</evidence>
<gene>
    <name evidence="2" type="ORF">HYDPIDRAFT_170227</name>
</gene>
<evidence type="ECO:0000313" key="2">
    <source>
        <dbReference type="EMBL" id="KIJ60461.1"/>
    </source>
</evidence>
<keyword evidence="3" id="KW-1185">Reference proteome</keyword>
<accession>A0A0C9WAF2</accession>
<dbReference type="HOGENOM" id="CLU_824014_0_0_1"/>
<organism evidence="2 3">
    <name type="scientific">Hydnomerulius pinastri MD-312</name>
    <dbReference type="NCBI Taxonomy" id="994086"/>
    <lineage>
        <taxon>Eukaryota</taxon>
        <taxon>Fungi</taxon>
        <taxon>Dikarya</taxon>
        <taxon>Basidiomycota</taxon>
        <taxon>Agaricomycotina</taxon>
        <taxon>Agaricomycetes</taxon>
        <taxon>Agaricomycetidae</taxon>
        <taxon>Boletales</taxon>
        <taxon>Boletales incertae sedis</taxon>
        <taxon>Leucogyrophana</taxon>
    </lineage>
</organism>
<proteinExistence type="predicted"/>
<name>A0A0C9WAF2_9AGAM</name>
<dbReference type="Proteomes" id="UP000053820">
    <property type="component" value="Unassembled WGS sequence"/>
</dbReference>
<feature type="region of interest" description="Disordered" evidence="1">
    <location>
        <begin position="255"/>
        <end position="276"/>
    </location>
</feature>
<feature type="region of interest" description="Disordered" evidence="1">
    <location>
        <begin position="193"/>
        <end position="228"/>
    </location>
</feature>
<feature type="compositionally biased region" description="Polar residues" evidence="1">
    <location>
        <begin position="1"/>
        <end position="19"/>
    </location>
</feature>
<reference evidence="2 3" key="1">
    <citation type="submission" date="2014-04" db="EMBL/GenBank/DDBJ databases">
        <title>Evolutionary Origins and Diversification of the Mycorrhizal Mutualists.</title>
        <authorList>
            <consortium name="DOE Joint Genome Institute"/>
            <consortium name="Mycorrhizal Genomics Consortium"/>
            <person name="Kohler A."/>
            <person name="Kuo A."/>
            <person name="Nagy L.G."/>
            <person name="Floudas D."/>
            <person name="Copeland A."/>
            <person name="Barry K.W."/>
            <person name="Cichocki N."/>
            <person name="Veneault-Fourrey C."/>
            <person name="LaButti K."/>
            <person name="Lindquist E.A."/>
            <person name="Lipzen A."/>
            <person name="Lundell T."/>
            <person name="Morin E."/>
            <person name="Murat C."/>
            <person name="Riley R."/>
            <person name="Ohm R."/>
            <person name="Sun H."/>
            <person name="Tunlid A."/>
            <person name="Henrissat B."/>
            <person name="Grigoriev I.V."/>
            <person name="Hibbett D.S."/>
            <person name="Martin F."/>
        </authorList>
    </citation>
    <scope>NUCLEOTIDE SEQUENCE [LARGE SCALE GENOMIC DNA]</scope>
    <source>
        <strain evidence="2 3">MD-312</strain>
    </source>
</reference>
<feature type="compositionally biased region" description="Acidic residues" evidence="1">
    <location>
        <begin position="81"/>
        <end position="95"/>
    </location>
</feature>
<feature type="compositionally biased region" description="Polar residues" evidence="1">
    <location>
        <begin position="193"/>
        <end position="206"/>
    </location>
</feature>
<feature type="compositionally biased region" description="Basic and acidic residues" evidence="1">
    <location>
        <begin position="104"/>
        <end position="114"/>
    </location>
</feature>